<dbReference type="KEGG" id="pcx:LPB68_13000"/>
<dbReference type="STRING" id="1763538.LPB68_13000"/>
<organism evidence="1 2">
    <name type="scientific">Paenibacillus crassostreae</name>
    <dbReference type="NCBI Taxonomy" id="1763538"/>
    <lineage>
        <taxon>Bacteria</taxon>
        <taxon>Bacillati</taxon>
        <taxon>Bacillota</taxon>
        <taxon>Bacilli</taxon>
        <taxon>Bacillales</taxon>
        <taxon>Paenibacillaceae</taxon>
        <taxon>Paenibacillus</taxon>
    </lineage>
</organism>
<dbReference type="AlphaFoldDB" id="A0A167BI84"/>
<sequence length="211" mass="24013">MMLFCMIAVLSSNSIEAQASENVQARAQKECIKPWQAQLKGDLRKLWIDHMIWTRNYIVSAVAELEDQEQVLARLLKNQQDIGNSMKPYYGEEAGNKLGELLIEHIMIAGKIVDAAKGGNQAELEEFNKQWVRNSDDIAQFLSSINPNWTEKELKKLLYRHLQLIADELTARIGKDWNAEIAAYDMGEAHIVMFADVLAEGIIKQFPKPLK</sequence>
<accession>A0A167BI84</accession>
<name>A0A167BI84_9BACL</name>
<dbReference type="Proteomes" id="UP000077134">
    <property type="component" value="Unassembled WGS sequence"/>
</dbReference>
<dbReference type="GO" id="GO:0016740">
    <property type="term" value="F:transferase activity"/>
    <property type="evidence" value="ECO:0007669"/>
    <property type="project" value="UniProtKB-KW"/>
</dbReference>
<dbReference type="RefSeq" id="WP_068660968.1">
    <property type="nucleotide sequence ID" value="NZ_CP017770.1"/>
</dbReference>
<proteinExistence type="predicted"/>
<evidence type="ECO:0000313" key="1">
    <source>
        <dbReference type="EMBL" id="OAB72090.1"/>
    </source>
</evidence>
<dbReference type="OrthoDB" id="2603324at2"/>
<reference evidence="1 2" key="1">
    <citation type="submission" date="2016-02" db="EMBL/GenBank/DDBJ databases">
        <title>Paenibacillus sp. LPB0068, isolated from Crassostrea gigas.</title>
        <authorList>
            <person name="Shin S.-K."/>
            <person name="Yi H."/>
        </authorList>
    </citation>
    <scope>NUCLEOTIDE SEQUENCE [LARGE SCALE GENOMIC DNA]</scope>
    <source>
        <strain evidence="1 2">LPB0068</strain>
    </source>
</reference>
<comment type="caution">
    <text evidence="1">The sequence shown here is derived from an EMBL/GenBank/DDBJ whole genome shotgun (WGS) entry which is preliminary data.</text>
</comment>
<keyword evidence="1" id="KW-0808">Transferase</keyword>
<dbReference type="EMBL" id="LSFN01000036">
    <property type="protein sequence ID" value="OAB72090.1"/>
    <property type="molecule type" value="Genomic_DNA"/>
</dbReference>
<gene>
    <name evidence="1" type="ORF">PNBC_17890</name>
</gene>
<evidence type="ECO:0000313" key="2">
    <source>
        <dbReference type="Proteomes" id="UP000077134"/>
    </source>
</evidence>
<keyword evidence="2" id="KW-1185">Reference proteome</keyword>
<protein>
    <submittedName>
        <fullName evidence="1">Glycosyltransferase</fullName>
    </submittedName>
</protein>